<proteinExistence type="predicted"/>
<protein>
    <submittedName>
        <fullName evidence="2">Uncharacterized protein</fullName>
    </submittedName>
</protein>
<dbReference type="AlphaFoldDB" id="B3MQ01"/>
<evidence type="ECO:0000256" key="1">
    <source>
        <dbReference type="SAM" id="MobiDB-lite"/>
    </source>
</evidence>
<gene>
    <name evidence="2" type="primary">Dana\GF20335</name>
    <name evidence="2" type="synonym">dana_GLEANR_2746</name>
    <name evidence="2" type="ORF">GF20335</name>
</gene>
<dbReference type="PhylomeDB" id="B3MQ01"/>
<dbReference type="OMA" id="CIQRAQH"/>
<dbReference type="GeneID" id="6503045"/>
<sequence length="332" mass="38567">MQRQSREPTPIRNTDNEFDLDELANTLDALGNCQNVDLANMDTIIRAIITPKPEVFKKVEEDSVQDYETFGEEGDLDLPWEEMICEDRDTDEDESVKKTVKNLDKILERIQILQTEILIQKKKEIQTESETEMETGEEREPEPKLDPISCELGLSAEQSEILCLKRAQHRLQCEIDQLICCYRNMRSILHEIGRKLSGVECQILKMRHLNKKHKKWMAETANDLEDCQTLHQSLATAKLSKQMCYLVGKNNMACGIRYSHRYLRKSLLRRHLDDFNFEISDAKMFALDIVAEIDRRLANIREKAEMRPILNDCKCASQCPKRDPSSKDVKGY</sequence>
<dbReference type="EMBL" id="CH902621">
    <property type="protein sequence ID" value="EDV44427.1"/>
    <property type="molecule type" value="Genomic_DNA"/>
</dbReference>
<name>B3MQ01_DROAN</name>
<dbReference type="KEGG" id="dan:6503045"/>
<organism evidence="2 3">
    <name type="scientific">Drosophila ananassae</name>
    <name type="common">Fruit fly</name>
    <dbReference type="NCBI Taxonomy" id="7217"/>
    <lineage>
        <taxon>Eukaryota</taxon>
        <taxon>Metazoa</taxon>
        <taxon>Ecdysozoa</taxon>
        <taxon>Arthropoda</taxon>
        <taxon>Hexapoda</taxon>
        <taxon>Insecta</taxon>
        <taxon>Pterygota</taxon>
        <taxon>Neoptera</taxon>
        <taxon>Endopterygota</taxon>
        <taxon>Diptera</taxon>
        <taxon>Brachycera</taxon>
        <taxon>Muscomorpha</taxon>
        <taxon>Ephydroidea</taxon>
        <taxon>Drosophilidae</taxon>
        <taxon>Drosophila</taxon>
        <taxon>Sophophora</taxon>
    </lineage>
</organism>
<accession>B3MQ01</accession>
<evidence type="ECO:0000313" key="3">
    <source>
        <dbReference type="Proteomes" id="UP000007801"/>
    </source>
</evidence>
<dbReference type="OrthoDB" id="7858329at2759"/>
<dbReference type="Pfam" id="PF15960">
    <property type="entry name" value="DUF4763"/>
    <property type="match status" value="1"/>
</dbReference>
<feature type="region of interest" description="Disordered" evidence="1">
    <location>
        <begin position="125"/>
        <end position="145"/>
    </location>
</feature>
<dbReference type="HOGENOM" id="CLU_837487_0_0_1"/>
<keyword evidence="3" id="KW-1185">Reference proteome</keyword>
<feature type="compositionally biased region" description="Basic and acidic residues" evidence="1">
    <location>
        <begin position="136"/>
        <end position="145"/>
    </location>
</feature>
<evidence type="ECO:0000313" key="2">
    <source>
        <dbReference type="EMBL" id="EDV44427.1"/>
    </source>
</evidence>
<dbReference type="InterPro" id="IPR031883">
    <property type="entry name" value="DUF4763"/>
</dbReference>
<reference evidence="2 3" key="1">
    <citation type="journal article" date="2007" name="Nature">
        <title>Evolution of genes and genomes on the Drosophila phylogeny.</title>
        <authorList>
            <consortium name="Drosophila 12 Genomes Consortium"/>
            <person name="Clark A.G."/>
            <person name="Eisen M.B."/>
            <person name="Smith D.R."/>
            <person name="Bergman C.M."/>
            <person name="Oliver B."/>
            <person name="Markow T.A."/>
            <person name="Kaufman T.C."/>
            <person name="Kellis M."/>
            <person name="Gelbart W."/>
            <person name="Iyer V.N."/>
            <person name="Pollard D.A."/>
            <person name="Sackton T.B."/>
            <person name="Larracuente A.M."/>
            <person name="Singh N.D."/>
            <person name="Abad J.P."/>
            <person name="Abt D.N."/>
            <person name="Adryan B."/>
            <person name="Aguade M."/>
            <person name="Akashi H."/>
            <person name="Anderson W.W."/>
            <person name="Aquadro C.F."/>
            <person name="Ardell D.H."/>
            <person name="Arguello R."/>
            <person name="Artieri C.G."/>
            <person name="Barbash D.A."/>
            <person name="Barker D."/>
            <person name="Barsanti P."/>
            <person name="Batterham P."/>
            <person name="Batzoglou S."/>
            <person name="Begun D."/>
            <person name="Bhutkar A."/>
            <person name="Blanco E."/>
            <person name="Bosak S.A."/>
            <person name="Bradley R.K."/>
            <person name="Brand A.D."/>
            <person name="Brent M.R."/>
            <person name="Brooks A.N."/>
            <person name="Brown R.H."/>
            <person name="Butlin R.K."/>
            <person name="Caggese C."/>
            <person name="Calvi B.R."/>
            <person name="Bernardo de Carvalho A."/>
            <person name="Caspi A."/>
            <person name="Castrezana S."/>
            <person name="Celniker S.E."/>
            <person name="Chang J.L."/>
            <person name="Chapple C."/>
            <person name="Chatterji S."/>
            <person name="Chinwalla A."/>
            <person name="Civetta A."/>
            <person name="Clifton S.W."/>
            <person name="Comeron J.M."/>
            <person name="Costello J.C."/>
            <person name="Coyne J.A."/>
            <person name="Daub J."/>
            <person name="David R.G."/>
            <person name="Delcher A.L."/>
            <person name="Delehaunty K."/>
            <person name="Do C.B."/>
            <person name="Ebling H."/>
            <person name="Edwards K."/>
            <person name="Eickbush T."/>
            <person name="Evans J.D."/>
            <person name="Filipski A."/>
            <person name="Findeiss S."/>
            <person name="Freyhult E."/>
            <person name="Fulton L."/>
            <person name="Fulton R."/>
            <person name="Garcia A.C."/>
            <person name="Gardiner A."/>
            <person name="Garfield D.A."/>
            <person name="Garvin B.E."/>
            <person name="Gibson G."/>
            <person name="Gilbert D."/>
            <person name="Gnerre S."/>
            <person name="Godfrey J."/>
            <person name="Good R."/>
            <person name="Gotea V."/>
            <person name="Gravely B."/>
            <person name="Greenberg A.J."/>
            <person name="Griffiths-Jones S."/>
            <person name="Gross S."/>
            <person name="Guigo R."/>
            <person name="Gustafson E.A."/>
            <person name="Haerty W."/>
            <person name="Hahn M.W."/>
            <person name="Halligan D.L."/>
            <person name="Halpern A.L."/>
            <person name="Halter G.M."/>
            <person name="Han M.V."/>
            <person name="Heger A."/>
            <person name="Hillier L."/>
            <person name="Hinrichs A.S."/>
            <person name="Holmes I."/>
            <person name="Hoskins R.A."/>
            <person name="Hubisz M.J."/>
            <person name="Hultmark D."/>
            <person name="Huntley M.A."/>
            <person name="Jaffe D.B."/>
            <person name="Jagadeeshan S."/>
            <person name="Jeck W.R."/>
            <person name="Johnson J."/>
            <person name="Jones C.D."/>
            <person name="Jordan W.C."/>
            <person name="Karpen G.H."/>
            <person name="Kataoka E."/>
            <person name="Keightley P.D."/>
            <person name="Kheradpour P."/>
            <person name="Kirkness E.F."/>
            <person name="Koerich L.B."/>
            <person name="Kristiansen K."/>
            <person name="Kudrna D."/>
            <person name="Kulathinal R.J."/>
            <person name="Kumar S."/>
            <person name="Kwok R."/>
            <person name="Lander E."/>
            <person name="Langley C.H."/>
            <person name="Lapoint R."/>
            <person name="Lazzaro B.P."/>
            <person name="Lee S.J."/>
            <person name="Levesque L."/>
            <person name="Li R."/>
            <person name="Lin C.F."/>
            <person name="Lin M.F."/>
            <person name="Lindblad-Toh K."/>
            <person name="Llopart A."/>
            <person name="Long M."/>
            <person name="Low L."/>
            <person name="Lozovsky E."/>
            <person name="Lu J."/>
            <person name="Luo M."/>
            <person name="Machado C.A."/>
            <person name="Makalowski W."/>
            <person name="Marzo M."/>
            <person name="Matsuda M."/>
            <person name="Matzkin L."/>
            <person name="McAllister B."/>
            <person name="McBride C.S."/>
            <person name="McKernan B."/>
            <person name="McKernan K."/>
            <person name="Mendez-Lago M."/>
            <person name="Minx P."/>
            <person name="Mollenhauer M.U."/>
            <person name="Montooth K."/>
            <person name="Mount S.M."/>
            <person name="Mu X."/>
            <person name="Myers E."/>
            <person name="Negre B."/>
            <person name="Newfeld S."/>
            <person name="Nielsen R."/>
            <person name="Noor M.A."/>
            <person name="O'Grady P."/>
            <person name="Pachter L."/>
            <person name="Papaceit M."/>
            <person name="Parisi M.J."/>
            <person name="Parisi M."/>
            <person name="Parts L."/>
            <person name="Pedersen J.S."/>
            <person name="Pesole G."/>
            <person name="Phillippy A.M."/>
            <person name="Ponting C.P."/>
            <person name="Pop M."/>
            <person name="Porcelli D."/>
            <person name="Powell J.R."/>
            <person name="Prohaska S."/>
            <person name="Pruitt K."/>
            <person name="Puig M."/>
            <person name="Quesneville H."/>
            <person name="Ram K.R."/>
            <person name="Rand D."/>
            <person name="Rasmussen M.D."/>
            <person name="Reed L.K."/>
            <person name="Reenan R."/>
            <person name="Reily A."/>
            <person name="Remington K.A."/>
            <person name="Rieger T.T."/>
            <person name="Ritchie M.G."/>
            <person name="Robin C."/>
            <person name="Rogers Y.H."/>
            <person name="Rohde C."/>
            <person name="Rozas J."/>
            <person name="Rubenfield M.J."/>
            <person name="Ruiz A."/>
            <person name="Russo S."/>
            <person name="Salzberg S.L."/>
            <person name="Sanchez-Gracia A."/>
            <person name="Saranga D.J."/>
            <person name="Sato H."/>
            <person name="Schaeffer S.W."/>
            <person name="Schatz M.C."/>
            <person name="Schlenke T."/>
            <person name="Schwartz R."/>
            <person name="Segarra C."/>
            <person name="Singh R.S."/>
            <person name="Sirot L."/>
            <person name="Sirota M."/>
            <person name="Sisneros N.B."/>
            <person name="Smith C.D."/>
            <person name="Smith T.F."/>
            <person name="Spieth J."/>
            <person name="Stage D.E."/>
            <person name="Stark A."/>
            <person name="Stephan W."/>
            <person name="Strausberg R.L."/>
            <person name="Strempel S."/>
            <person name="Sturgill D."/>
            <person name="Sutton G."/>
            <person name="Sutton G.G."/>
            <person name="Tao W."/>
            <person name="Teichmann S."/>
            <person name="Tobari Y.N."/>
            <person name="Tomimura Y."/>
            <person name="Tsolas J.M."/>
            <person name="Valente V.L."/>
            <person name="Venter E."/>
            <person name="Venter J.C."/>
            <person name="Vicario S."/>
            <person name="Vieira F.G."/>
            <person name="Vilella A.J."/>
            <person name="Villasante A."/>
            <person name="Walenz B."/>
            <person name="Wang J."/>
            <person name="Wasserman M."/>
            <person name="Watts T."/>
            <person name="Wilson D."/>
            <person name="Wilson R.K."/>
            <person name="Wing R.A."/>
            <person name="Wolfner M.F."/>
            <person name="Wong A."/>
            <person name="Wong G.K."/>
            <person name="Wu C.I."/>
            <person name="Wu G."/>
            <person name="Yamamoto D."/>
            <person name="Yang H.P."/>
            <person name="Yang S.P."/>
            <person name="Yorke J.A."/>
            <person name="Yoshida K."/>
            <person name="Zdobnov E."/>
            <person name="Zhang P."/>
            <person name="Zhang Y."/>
            <person name="Zimin A.V."/>
            <person name="Baldwin J."/>
            <person name="Abdouelleil A."/>
            <person name="Abdulkadir J."/>
            <person name="Abebe A."/>
            <person name="Abera B."/>
            <person name="Abreu J."/>
            <person name="Acer S.C."/>
            <person name="Aftuck L."/>
            <person name="Alexander A."/>
            <person name="An P."/>
            <person name="Anderson E."/>
            <person name="Anderson S."/>
            <person name="Arachi H."/>
            <person name="Azer M."/>
            <person name="Bachantsang P."/>
            <person name="Barry A."/>
            <person name="Bayul T."/>
            <person name="Berlin A."/>
            <person name="Bessette D."/>
            <person name="Bloom T."/>
            <person name="Blye J."/>
            <person name="Boguslavskiy L."/>
            <person name="Bonnet C."/>
            <person name="Boukhgalter B."/>
            <person name="Bourzgui I."/>
            <person name="Brown A."/>
            <person name="Cahill P."/>
            <person name="Channer S."/>
            <person name="Cheshatsang Y."/>
            <person name="Chuda L."/>
            <person name="Citroen M."/>
            <person name="Collymore A."/>
            <person name="Cooke P."/>
            <person name="Costello M."/>
            <person name="D'Aco K."/>
            <person name="Daza R."/>
            <person name="De Haan G."/>
            <person name="DeGray S."/>
            <person name="DeMaso C."/>
            <person name="Dhargay N."/>
            <person name="Dooley K."/>
            <person name="Dooley E."/>
            <person name="Doricent M."/>
            <person name="Dorje P."/>
            <person name="Dorjee K."/>
            <person name="Dupes A."/>
            <person name="Elong R."/>
            <person name="Falk J."/>
            <person name="Farina A."/>
            <person name="Faro S."/>
            <person name="Ferguson D."/>
            <person name="Fisher S."/>
            <person name="Foley C.D."/>
            <person name="Franke A."/>
            <person name="Friedrich D."/>
            <person name="Gadbois L."/>
            <person name="Gearin G."/>
            <person name="Gearin C.R."/>
            <person name="Giannoukos G."/>
            <person name="Goode T."/>
            <person name="Graham J."/>
            <person name="Grandbois E."/>
            <person name="Grewal S."/>
            <person name="Gyaltsen K."/>
            <person name="Hafez N."/>
            <person name="Hagos B."/>
            <person name="Hall J."/>
            <person name="Henson C."/>
            <person name="Hollinger A."/>
            <person name="Honan T."/>
            <person name="Huard M.D."/>
            <person name="Hughes L."/>
            <person name="Hurhula B."/>
            <person name="Husby M.E."/>
            <person name="Kamat A."/>
            <person name="Kanga B."/>
            <person name="Kashin S."/>
            <person name="Khazanovich D."/>
            <person name="Kisner P."/>
            <person name="Lance K."/>
            <person name="Lara M."/>
            <person name="Lee W."/>
            <person name="Lennon N."/>
            <person name="Letendre F."/>
            <person name="LeVine R."/>
            <person name="Lipovsky A."/>
            <person name="Liu X."/>
            <person name="Liu J."/>
            <person name="Liu S."/>
            <person name="Lokyitsang T."/>
            <person name="Lokyitsang Y."/>
            <person name="Lubonja R."/>
            <person name="Lui A."/>
            <person name="MacDonald P."/>
            <person name="Magnisalis V."/>
            <person name="Maru K."/>
            <person name="Matthews C."/>
            <person name="McCusker W."/>
            <person name="McDonough S."/>
            <person name="Mehta T."/>
            <person name="Meldrim J."/>
            <person name="Meneus L."/>
            <person name="Mihai O."/>
            <person name="Mihalev A."/>
            <person name="Mihova T."/>
            <person name="Mittelman R."/>
            <person name="Mlenga V."/>
            <person name="Montmayeur A."/>
            <person name="Mulrain L."/>
            <person name="Navidi A."/>
            <person name="Naylor J."/>
            <person name="Negash T."/>
            <person name="Nguyen T."/>
            <person name="Nguyen N."/>
            <person name="Nicol R."/>
            <person name="Norbu C."/>
            <person name="Norbu N."/>
            <person name="Novod N."/>
            <person name="O'Neill B."/>
            <person name="Osman S."/>
            <person name="Markiewicz E."/>
            <person name="Oyono O.L."/>
            <person name="Patti C."/>
            <person name="Phunkhang P."/>
            <person name="Pierre F."/>
            <person name="Priest M."/>
            <person name="Raghuraman S."/>
            <person name="Rege F."/>
            <person name="Reyes R."/>
            <person name="Rise C."/>
            <person name="Rogov P."/>
            <person name="Ross K."/>
            <person name="Ryan E."/>
            <person name="Settipalli S."/>
            <person name="Shea T."/>
            <person name="Sherpa N."/>
            <person name="Shi L."/>
            <person name="Shih D."/>
            <person name="Sparrow T."/>
            <person name="Spaulding J."/>
            <person name="Stalker J."/>
            <person name="Stange-Thomann N."/>
            <person name="Stavropoulos S."/>
            <person name="Stone C."/>
            <person name="Strader C."/>
            <person name="Tesfaye S."/>
            <person name="Thomson T."/>
            <person name="Thoulutsang Y."/>
            <person name="Thoulutsang D."/>
            <person name="Topham K."/>
            <person name="Topping I."/>
            <person name="Tsamla T."/>
            <person name="Vassiliev H."/>
            <person name="Vo A."/>
            <person name="Wangchuk T."/>
            <person name="Wangdi T."/>
            <person name="Weiand M."/>
            <person name="Wilkinson J."/>
            <person name="Wilson A."/>
            <person name="Yadav S."/>
            <person name="Young G."/>
            <person name="Yu Q."/>
            <person name="Zembek L."/>
            <person name="Zhong D."/>
            <person name="Zimmer A."/>
            <person name="Zwirko Z."/>
            <person name="Jaffe D.B."/>
            <person name="Alvarez P."/>
            <person name="Brockman W."/>
            <person name="Butler J."/>
            <person name="Chin C."/>
            <person name="Gnerre S."/>
            <person name="Grabherr M."/>
            <person name="Kleber M."/>
            <person name="Mauceli E."/>
            <person name="MacCallum I."/>
        </authorList>
    </citation>
    <scope>NUCLEOTIDE SEQUENCE [LARGE SCALE GENOMIC DNA]</scope>
    <source>
        <strain evidence="3">Tucson 14024-0371.13</strain>
    </source>
</reference>
<dbReference type="Proteomes" id="UP000007801">
    <property type="component" value="Unassembled WGS sequence"/>
</dbReference>
<dbReference type="InParanoid" id="B3MQ01"/>